<dbReference type="KEGG" id="cyj:Cyan7822_4082"/>
<dbReference type="EMBL" id="CP002198">
    <property type="protein sequence ID" value="ADN16002.1"/>
    <property type="molecule type" value="Genomic_DNA"/>
</dbReference>
<keyword evidence="3 5" id="KW-1133">Transmembrane helix</keyword>
<name>E0U6W5_GLOV7</name>
<evidence type="ECO:0000256" key="2">
    <source>
        <dbReference type="ARBA" id="ARBA00022692"/>
    </source>
</evidence>
<dbReference type="Pfam" id="PF07681">
    <property type="entry name" value="DoxX"/>
    <property type="match status" value="1"/>
</dbReference>
<evidence type="ECO:0000256" key="4">
    <source>
        <dbReference type="ARBA" id="ARBA00023136"/>
    </source>
</evidence>
<feature type="transmembrane region" description="Helical" evidence="5">
    <location>
        <begin position="124"/>
        <end position="149"/>
    </location>
</feature>
<proteinExistence type="predicted"/>
<feature type="transmembrane region" description="Helical" evidence="5">
    <location>
        <begin position="97"/>
        <end position="118"/>
    </location>
</feature>
<dbReference type="Proteomes" id="UP000008206">
    <property type="component" value="Chromosome"/>
</dbReference>
<feature type="transmembrane region" description="Helical" evidence="5">
    <location>
        <begin position="21"/>
        <end position="39"/>
    </location>
</feature>
<dbReference type="OrthoDB" id="573178at2"/>
<comment type="subcellular location">
    <subcellularLocation>
        <location evidence="1">Membrane</location>
        <topology evidence="1">Multi-pass membrane protein</topology>
    </subcellularLocation>
</comment>
<accession>E0U6W5</accession>
<evidence type="ECO:0000313" key="6">
    <source>
        <dbReference type="EMBL" id="ADN16002.1"/>
    </source>
</evidence>
<dbReference type="eggNOG" id="COG2259">
    <property type="taxonomic scope" value="Bacteria"/>
</dbReference>
<dbReference type="HOGENOM" id="CLU_125957_0_0_3"/>
<sequence length="157" mass="17767">MLTSRYRSLLFSDSSIGLRRRDLVTAYAFLRIILGINFFNHGFTRLGNIPGFAEGMAKMFENTFLPSFLVKGTSFLVPIVELIVGLLVMFGLYTQAALLTGFGLMAILMYGITLVQNWETATSQLVYCLVFFILVAGNGFNLFSLDWLLQQSRRRRI</sequence>
<feature type="transmembrane region" description="Helical" evidence="5">
    <location>
        <begin position="68"/>
        <end position="90"/>
    </location>
</feature>
<evidence type="ECO:0000256" key="3">
    <source>
        <dbReference type="ARBA" id="ARBA00022989"/>
    </source>
</evidence>
<keyword evidence="7" id="KW-1185">Reference proteome</keyword>
<dbReference type="InterPro" id="IPR032808">
    <property type="entry name" value="DoxX"/>
</dbReference>
<evidence type="ECO:0000313" key="7">
    <source>
        <dbReference type="Proteomes" id="UP000008206"/>
    </source>
</evidence>
<dbReference type="STRING" id="497965.Cyan7822_4082"/>
<keyword evidence="4 5" id="KW-0472">Membrane</keyword>
<evidence type="ECO:0000256" key="1">
    <source>
        <dbReference type="ARBA" id="ARBA00004141"/>
    </source>
</evidence>
<evidence type="ECO:0000256" key="5">
    <source>
        <dbReference type="SAM" id="Phobius"/>
    </source>
</evidence>
<dbReference type="GO" id="GO:0016020">
    <property type="term" value="C:membrane"/>
    <property type="evidence" value="ECO:0007669"/>
    <property type="project" value="UniProtKB-SubCell"/>
</dbReference>
<keyword evidence="2 5" id="KW-0812">Transmembrane</keyword>
<dbReference type="RefSeq" id="WP_013324068.1">
    <property type="nucleotide sequence ID" value="NC_014501.1"/>
</dbReference>
<dbReference type="AlphaFoldDB" id="E0U6W5"/>
<protein>
    <submittedName>
        <fullName evidence="6">DoxX family protein</fullName>
    </submittedName>
</protein>
<gene>
    <name evidence="6" type="ordered locus">Cyan7822_4082</name>
</gene>
<organism evidence="6 7">
    <name type="scientific">Gloeothece verrucosa (strain PCC 7822)</name>
    <name type="common">Cyanothece sp. (strain PCC 7822)</name>
    <dbReference type="NCBI Taxonomy" id="497965"/>
    <lineage>
        <taxon>Bacteria</taxon>
        <taxon>Bacillati</taxon>
        <taxon>Cyanobacteriota</taxon>
        <taxon>Cyanophyceae</taxon>
        <taxon>Oscillatoriophycideae</taxon>
        <taxon>Chroococcales</taxon>
        <taxon>Aphanothecaceae</taxon>
        <taxon>Gloeothece</taxon>
        <taxon>Gloeothece verrucosa</taxon>
    </lineage>
</organism>
<reference evidence="7" key="1">
    <citation type="journal article" date="2011" name="MBio">
        <title>Novel metabolic attributes of the genus Cyanothece, comprising a group of unicellular nitrogen-fixing Cyanobacteria.</title>
        <authorList>
            <person name="Bandyopadhyay A."/>
            <person name="Elvitigala T."/>
            <person name="Welsh E."/>
            <person name="Stockel J."/>
            <person name="Liberton M."/>
            <person name="Min H."/>
            <person name="Sherman L.A."/>
            <person name="Pakrasi H.B."/>
        </authorList>
    </citation>
    <scope>NUCLEOTIDE SEQUENCE [LARGE SCALE GENOMIC DNA]</scope>
    <source>
        <strain evidence="7">PCC 7822</strain>
    </source>
</reference>